<reference evidence="9 10" key="1">
    <citation type="submission" date="2014-07" db="EMBL/GenBank/DDBJ databases">
        <title>Genomic and transcriptomic analysis on Apis cerana provide comprehensive insights into honey bee biology.</title>
        <authorList>
            <person name="Diao Q."/>
            <person name="Sun L."/>
            <person name="Zheng H."/>
            <person name="Zheng H."/>
            <person name="Xu S."/>
            <person name="Wang S."/>
            <person name="Zeng Z."/>
            <person name="Hu F."/>
            <person name="Su S."/>
            <person name="Wu J."/>
        </authorList>
    </citation>
    <scope>NUCLEOTIDE SEQUENCE [LARGE SCALE GENOMIC DNA]</scope>
    <source>
        <tissue evidence="9">Pupae without intestine</tissue>
    </source>
</reference>
<dbReference type="OrthoDB" id="269227at2759"/>
<evidence type="ECO:0000256" key="6">
    <source>
        <dbReference type="RuleBase" id="RU003968"/>
    </source>
</evidence>
<organism evidence="9 10">
    <name type="scientific">Apis cerana cerana</name>
    <name type="common">Oriental honeybee</name>
    <dbReference type="NCBI Taxonomy" id="94128"/>
    <lineage>
        <taxon>Eukaryota</taxon>
        <taxon>Metazoa</taxon>
        <taxon>Ecdysozoa</taxon>
        <taxon>Arthropoda</taxon>
        <taxon>Hexapoda</taxon>
        <taxon>Insecta</taxon>
        <taxon>Pterygota</taxon>
        <taxon>Neoptera</taxon>
        <taxon>Endopterygota</taxon>
        <taxon>Hymenoptera</taxon>
        <taxon>Apocrita</taxon>
        <taxon>Aculeata</taxon>
        <taxon>Apoidea</taxon>
        <taxon>Anthophila</taxon>
        <taxon>Apidae</taxon>
        <taxon>Apis</taxon>
    </lineage>
</organism>
<sequence length="622" mass="69624">MESCMRGTCSSALQSSPASIFAMLIQTLIASRCELSDTSEYPRDRKEEILNSKMEFDFVIVGAGSAGSVLARRLTEVEDWNVLLIERGENPLPETVPPGLFFSILNGSQDYRYALEQQESACLGMRDKRCAWSKGKALGGSSDINGMIYIIGNQKDFDDWANEGNPGWSYEEVLPHFRKSSSCSPEFTAKHGDKYCGTDGPLKIRYYNYTVTNFEDIILEAAREAGHHILDPVNGDYYLGFGRTMGNLDQGKRQSCSKTYLTPVKDRKNLYVMTSSRVDKILFEGKRAVGVRITLSNNETVEVRATKEVILSAGSIASPQILMLSGIGPKEHLKEFGIPVLADLPVGKNLQDHVIWFGMYYSFVNESVTSAPTEKDQLNSAYEYLEARKGPLATLANDLIGYVNVEDSDSPYPDIQILFSQIQRLDTGSMKMAMASYNTNDEITRIMLDEIKRKDLITIYSSLMKPKSRGEVKLRNADPADPVKIYSNYYTVADDWKKMTKVLPILKNLLNTTALKKYGMEFNIYDVPECRHLTPDTEERYECVIRHVSASNYHACCTCKMGPAGDPRTVVDHRLNVHNVKNLRVIDASIIPNIMSGNIHASVVMIAEKGADLIKQDWGINV</sequence>
<feature type="domain" description="Glucose-methanol-choline oxidoreductase N-terminal" evidence="7">
    <location>
        <begin position="135"/>
        <end position="158"/>
    </location>
</feature>
<dbReference type="Pfam" id="PF00732">
    <property type="entry name" value="GMC_oxred_N"/>
    <property type="match status" value="1"/>
</dbReference>
<evidence type="ECO:0000256" key="5">
    <source>
        <dbReference type="PIRSR" id="PIRSR000137-2"/>
    </source>
</evidence>
<dbReference type="PANTHER" id="PTHR11552:SF147">
    <property type="entry name" value="CHOLINE DEHYDROGENASE, MITOCHONDRIAL"/>
    <property type="match status" value="1"/>
</dbReference>
<dbReference type="PIRSF" id="PIRSF000137">
    <property type="entry name" value="Alcohol_oxidase"/>
    <property type="match status" value="1"/>
</dbReference>
<keyword evidence="4 5" id="KW-0274">FAD</keyword>
<keyword evidence="3 6" id="KW-0285">Flavoprotein</keyword>
<dbReference type="Pfam" id="PF05199">
    <property type="entry name" value="GMC_oxred_C"/>
    <property type="match status" value="1"/>
</dbReference>
<dbReference type="Gene3D" id="3.30.560.10">
    <property type="entry name" value="Glucose Oxidase, domain 3"/>
    <property type="match status" value="1"/>
</dbReference>
<keyword evidence="10" id="KW-1185">Reference proteome</keyword>
<evidence type="ECO:0000256" key="1">
    <source>
        <dbReference type="ARBA" id="ARBA00001974"/>
    </source>
</evidence>
<comment type="cofactor">
    <cofactor evidence="1 5">
        <name>FAD</name>
        <dbReference type="ChEBI" id="CHEBI:57692"/>
    </cofactor>
</comment>
<dbReference type="SUPFAM" id="SSF54373">
    <property type="entry name" value="FAD-linked reductases, C-terminal domain"/>
    <property type="match status" value="1"/>
</dbReference>
<name>A0A2A3EM41_APICC</name>
<dbReference type="STRING" id="94128.A0A2A3EM41"/>
<proteinExistence type="inferred from homology"/>
<dbReference type="GO" id="GO:0050660">
    <property type="term" value="F:flavin adenine dinucleotide binding"/>
    <property type="evidence" value="ECO:0007669"/>
    <property type="project" value="InterPro"/>
</dbReference>
<dbReference type="Gene3D" id="3.50.50.60">
    <property type="entry name" value="FAD/NAD(P)-binding domain"/>
    <property type="match status" value="1"/>
</dbReference>
<dbReference type="InterPro" id="IPR012132">
    <property type="entry name" value="GMC_OxRdtase"/>
</dbReference>
<gene>
    <name evidence="9" type="ORF">APICC_01842</name>
</gene>
<dbReference type="PROSITE" id="PS00624">
    <property type="entry name" value="GMC_OXRED_2"/>
    <property type="match status" value="1"/>
</dbReference>
<dbReference type="SUPFAM" id="SSF51905">
    <property type="entry name" value="FAD/NAD(P)-binding domain"/>
    <property type="match status" value="1"/>
</dbReference>
<accession>A0A2A3EM41</accession>
<protein>
    <submittedName>
        <fullName evidence="9">Glucose dehydrogenase [acceptor]</fullName>
    </submittedName>
</protein>
<evidence type="ECO:0000259" key="8">
    <source>
        <dbReference type="PROSITE" id="PS00624"/>
    </source>
</evidence>
<evidence type="ECO:0000313" key="10">
    <source>
        <dbReference type="Proteomes" id="UP000242457"/>
    </source>
</evidence>
<dbReference type="EMBL" id="KZ288214">
    <property type="protein sequence ID" value="PBC32788.1"/>
    <property type="molecule type" value="Genomic_DNA"/>
</dbReference>
<dbReference type="AlphaFoldDB" id="A0A2A3EM41"/>
<dbReference type="InterPro" id="IPR000172">
    <property type="entry name" value="GMC_OxRdtase_N"/>
</dbReference>
<feature type="binding site" evidence="5">
    <location>
        <position position="278"/>
    </location>
    <ligand>
        <name>FAD</name>
        <dbReference type="ChEBI" id="CHEBI:57692"/>
    </ligand>
</feature>
<evidence type="ECO:0000256" key="2">
    <source>
        <dbReference type="ARBA" id="ARBA00010790"/>
    </source>
</evidence>
<dbReference type="PROSITE" id="PS00623">
    <property type="entry name" value="GMC_OXRED_1"/>
    <property type="match status" value="1"/>
</dbReference>
<evidence type="ECO:0000313" key="9">
    <source>
        <dbReference type="EMBL" id="PBC32788.1"/>
    </source>
</evidence>
<dbReference type="InterPro" id="IPR036188">
    <property type="entry name" value="FAD/NAD-bd_sf"/>
</dbReference>
<evidence type="ECO:0000259" key="7">
    <source>
        <dbReference type="PROSITE" id="PS00623"/>
    </source>
</evidence>
<dbReference type="PANTHER" id="PTHR11552">
    <property type="entry name" value="GLUCOSE-METHANOL-CHOLINE GMC OXIDOREDUCTASE"/>
    <property type="match status" value="1"/>
</dbReference>
<evidence type="ECO:0000256" key="4">
    <source>
        <dbReference type="ARBA" id="ARBA00022827"/>
    </source>
</evidence>
<evidence type="ECO:0000256" key="3">
    <source>
        <dbReference type="ARBA" id="ARBA00022630"/>
    </source>
</evidence>
<dbReference type="Proteomes" id="UP000242457">
    <property type="component" value="Unassembled WGS sequence"/>
</dbReference>
<feature type="domain" description="Glucose-methanol-choline oxidoreductase N-terminal" evidence="8">
    <location>
        <begin position="314"/>
        <end position="328"/>
    </location>
</feature>
<comment type="similarity">
    <text evidence="2 6">Belongs to the GMC oxidoreductase family.</text>
</comment>
<dbReference type="InterPro" id="IPR007867">
    <property type="entry name" value="GMC_OxRtase_C"/>
</dbReference>
<dbReference type="GO" id="GO:0016614">
    <property type="term" value="F:oxidoreductase activity, acting on CH-OH group of donors"/>
    <property type="evidence" value="ECO:0007669"/>
    <property type="project" value="InterPro"/>
</dbReference>